<evidence type="ECO:0000313" key="2">
    <source>
        <dbReference type="EMBL" id="ANG62048.1"/>
    </source>
</evidence>
<dbReference type="GO" id="GO:0008982">
    <property type="term" value="F:protein-N(PI)-phosphohistidine-sugar phosphotransferase activity"/>
    <property type="evidence" value="ECO:0007669"/>
    <property type="project" value="InterPro"/>
</dbReference>
<dbReference type="STRING" id="1821621.A8C75_05775"/>
<dbReference type="AlphaFoldDB" id="A0A1A9EWK6"/>
<dbReference type="KEGG" id="mars:A8C75_05775"/>
<dbReference type="PANTHER" id="PTHR47738:SF1">
    <property type="entry name" value="NITROGEN REGULATORY PROTEIN"/>
    <property type="match status" value="1"/>
</dbReference>
<dbReference type="PANTHER" id="PTHR47738">
    <property type="entry name" value="PTS SYSTEM FRUCTOSE-LIKE EIIA COMPONENT-RELATED"/>
    <property type="match status" value="1"/>
</dbReference>
<dbReference type="CDD" id="cd00211">
    <property type="entry name" value="PTS_IIA_fru"/>
    <property type="match status" value="1"/>
</dbReference>
<evidence type="ECO:0000259" key="1">
    <source>
        <dbReference type="PROSITE" id="PS51094"/>
    </source>
</evidence>
<gene>
    <name evidence="2" type="ORF">A8C75_05775</name>
</gene>
<accession>A0A1A9EWK6</accession>
<dbReference type="OrthoDB" id="95460at2"/>
<dbReference type="GO" id="GO:0009401">
    <property type="term" value="P:phosphoenolpyruvate-dependent sugar phosphotransferase system"/>
    <property type="evidence" value="ECO:0007669"/>
    <property type="project" value="InterPro"/>
</dbReference>
<dbReference type="SUPFAM" id="SSF55804">
    <property type="entry name" value="Phoshotransferase/anion transport protein"/>
    <property type="match status" value="1"/>
</dbReference>
<name>A0A1A9EWK6_9GAMM</name>
<dbReference type="PROSITE" id="PS00372">
    <property type="entry name" value="PTS_EIIA_TYPE_2_HIS"/>
    <property type="match status" value="1"/>
</dbReference>
<dbReference type="InterPro" id="IPR016152">
    <property type="entry name" value="PTrfase/Anion_transptr"/>
</dbReference>
<proteinExistence type="predicted"/>
<dbReference type="Pfam" id="PF00359">
    <property type="entry name" value="PTS_EIIA_2"/>
    <property type="match status" value="1"/>
</dbReference>
<dbReference type="GO" id="GO:0030295">
    <property type="term" value="F:protein kinase activator activity"/>
    <property type="evidence" value="ECO:0007669"/>
    <property type="project" value="TreeGrafter"/>
</dbReference>
<dbReference type="InterPro" id="IPR051541">
    <property type="entry name" value="PTS_SugarTrans_NitroReg"/>
</dbReference>
<dbReference type="InterPro" id="IPR006320">
    <property type="entry name" value="PTS_Nitro_regul"/>
</dbReference>
<reference evidence="2 3" key="2">
    <citation type="journal article" date="2018" name="Int. J. Syst. Evol. Microbiol.">
        <title>Marinobacterium aestuarii sp. nov., a benzene-degrading marine bacterium isolated from estuary sediment.</title>
        <authorList>
            <person name="Bae S.S."/>
            <person name="Jung J."/>
            <person name="Chung D."/>
            <person name="Baek K."/>
        </authorList>
    </citation>
    <scope>NUCLEOTIDE SEQUENCE [LARGE SCALE GENOMIC DNA]</scope>
    <source>
        <strain evidence="2 3">ST58-10</strain>
    </source>
</reference>
<organism evidence="2 3">
    <name type="scientific">Marinobacterium aestuarii</name>
    <dbReference type="NCBI Taxonomy" id="1821621"/>
    <lineage>
        <taxon>Bacteria</taxon>
        <taxon>Pseudomonadati</taxon>
        <taxon>Pseudomonadota</taxon>
        <taxon>Gammaproteobacteria</taxon>
        <taxon>Oceanospirillales</taxon>
        <taxon>Oceanospirillaceae</taxon>
        <taxon>Marinobacterium</taxon>
    </lineage>
</organism>
<keyword evidence="3" id="KW-1185">Reference proteome</keyword>
<dbReference type="PROSITE" id="PS51094">
    <property type="entry name" value="PTS_EIIA_TYPE_2"/>
    <property type="match status" value="1"/>
</dbReference>
<dbReference type="Gene3D" id="3.40.930.10">
    <property type="entry name" value="Mannitol-specific EII, Chain A"/>
    <property type="match status" value="1"/>
</dbReference>
<reference evidence="3" key="1">
    <citation type="submission" date="2016-05" db="EMBL/GenBank/DDBJ databases">
        <authorList>
            <person name="Baek K."/>
            <person name="Yang S.-J."/>
        </authorList>
    </citation>
    <scope>NUCLEOTIDE SEQUENCE [LARGE SCALE GENOMIC DNA]</scope>
    <source>
        <strain evidence="3">ST58-10</strain>
    </source>
</reference>
<dbReference type="RefSeq" id="WP_067379348.1">
    <property type="nucleotide sequence ID" value="NZ_CP015839.1"/>
</dbReference>
<dbReference type="NCBIfam" id="TIGR01419">
    <property type="entry name" value="nitro_reg_IIA"/>
    <property type="match status" value="1"/>
</dbReference>
<feature type="domain" description="PTS EIIA type-2" evidence="1">
    <location>
        <begin position="5"/>
        <end position="149"/>
    </location>
</feature>
<evidence type="ECO:0000313" key="3">
    <source>
        <dbReference type="Proteomes" id="UP000078070"/>
    </source>
</evidence>
<dbReference type="Proteomes" id="UP000078070">
    <property type="component" value="Chromosome"/>
</dbReference>
<protein>
    <submittedName>
        <fullName evidence="2">PTS IIA-like nitrogen-regulatory protein PtsN</fullName>
    </submittedName>
</protein>
<sequence length="152" mass="16408">MYLHELLTPALTFCNLDGGSKKRVLETASNLIAEQAQGLAAEEIFSGLIGRERLGSTGIGSGIAIPHCRLENATQASGMMIKLAEPIDFDAIDNQPVDLLFVLLVPSEASDEHLQTLAMLAELFSRAEVLTALRDTTSDQQLFDTALRLASH</sequence>
<dbReference type="InterPro" id="IPR002178">
    <property type="entry name" value="PTS_EIIA_type-2_dom"/>
</dbReference>
<dbReference type="EMBL" id="CP015839">
    <property type="protein sequence ID" value="ANG62048.1"/>
    <property type="molecule type" value="Genomic_DNA"/>
</dbReference>